<evidence type="ECO:0000313" key="4">
    <source>
        <dbReference type="Proteomes" id="UP000198539"/>
    </source>
</evidence>
<accession>A0A1H2W1P4</accession>
<proteinExistence type="inferred from homology"/>
<sequence>MKRVTAISNLNGLMCSAAMAAGLSMGAAAAYSQTDAIAEFYDGQTITIYVGFGPGGGYDLYGRLAADFLGKHIPGNPDVIVENMPGAGGRLAAQYLYSVAPQDGTALSVIVQSVGMDSALGTIPGNVDAAQFAAIGRLTANYELGIAWAGAEAQNFEDAKTVPVPFASTGAGSASAFVPRMLNDIEGTQFEVIAGYQGTSNAAIAMEQSEVDAMMIGIAGLRASRPDWLDNGMVNVLWQLSNEPHPDFMDVPAVGQLGTTDEERQMLQLVAGAAGVGRSLVTTPNVPAERVEALRRAFDAMLEDEAFLAAATERNQELDPISGEALQDVINSQMDVSPDALERVRAYVMAN</sequence>
<dbReference type="Gene3D" id="3.40.190.10">
    <property type="entry name" value="Periplasmic binding protein-like II"/>
    <property type="match status" value="1"/>
</dbReference>
<dbReference type="InterPro" id="IPR005064">
    <property type="entry name" value="BUG"/>
</dbReference>
<dbReference type="EMBL" id="FNOM01000003">
    <property type="protein sequence ID" value="SDW74500.1"/>
    <property type="molecule type" value="Genomic_DNA"/>
</dbReference>
<dbReference type="InterPro" id="IPR042100">
    <property type="entry name" value="Bug_dom1"/>
</dbReference>
<dbReference type="PANTHER" id="PTHR42928">
    <property type="entry name" value="TRICARBOXYLATE-BINDING PROTEIN"/>
    <property type="match status" value="1"/>
</dbReference>
<evidence type="ECO:0000313" key="3">
    <source>
        <dbReference type="EMBL" id="SDW74500.1"/>
    </source>
</evidence>
<organism evidence="3 4">
    <name type="scientific">Roseicitreum antarcticum</name>
    <dbReference type="NCBI Taxonomy" id="564137"/>
    <lineage>
        <taxon>Bacteria</taxon>
        <taxon>Pseudomonadati</taxon>
        <taxon>Pseudomonadota</taxon>
        <taxon>Alphaproteobacteria</taxon>
        <taxon>Rhodobacterales</taxon>
        <taxon>Paracoccaceae</taxon>
        <taxon>Roseicitreum</taxon>
    </lineage>
</organism>
<keyword evidence="2" id="KW-0732">Signal</keyword>
<dbReference type="RefSeq" id="WP_176846954.1">
    <property type="nucleotide sequence ID" value="NZ_CP061498.1"/>
</dbReference>
<evidence type="ECO:0000256" key="1">
    <source>
        <dbReference type="ARBA" id="ARBA00006987"/>
    </source>
</evidence>
<reference evidence="3 4" key="1">
    <citation type="submission" date="2016-10" db="EMBL/GenBank/DDBJ databases">
        <authorList>
            <person name="de Groot N.N."/>
        </authorList>
    </citation>
    <scope>NUCLEOTIDE SEQUENCE [LARGE SCALE GENOMIC DNA]</scope>
    <source>
        <strain evidence="3 4">CGMCC 1.8894</strain>
    </source>
</reference>
<dbReference type="AlphaFoldDB" id="A0A1H2W1P4"/>
<dbReference type="Proteomes" id="UP000198539">
    <property type="component" value="Unassembled WGS sequence"/>
</dbReference>
<dbReference type="Gene3D" id="3.40.190.150">
    <property type="entry name" value="Bordetella uptake gene, domain 1"/>
    <property type="match status" value="1"/>
</dbReference>
<keyword evidence="4" id="KW-1185">Reference proteome</keyword>
<name>A0A1H2W1P4_9RHOB</name>
<feature type="signal peptide" evidence="2">
    <location>
        <begin position="1"/>
        <end position="20"/>
    </location>
</feature>
<evidence type="ECO:0000256" key="2">
    <source>
        <dbReference type="SAM" id="SignalP"/>
    </source>
</evidence>
<feature type="chain" id="PRO_5011513042" evidence="2">
    <location>
        <begin position="21"/>
        <end position="351"/>
    </location>
</feature>
<protein>
    <submittedName>
        <fullName evidence="3">Tripartite-type tricarboxylate transporter, receptor component TctC</fullName>
    </submittedName>
</protein>
<comment type="similarity">
    <text evidence="1">Belongs to the UPF0065 (bug) family.</text>
</comment>
<dbReference type="Pfam" id="PF03401">
    <property type="entry name" value="TctC"/>
    <property type="match status" value="1"/>
</dbReference>
<dbReference type="PANTHER" id="PTHR42928:SF5">
    <property type="entry name" value="BLR1237 PROTEIN"/>
    <property type="match status" value="1"/>
</dbReference>
<keyword evidence="3" id="KW-0675">Receptor</keyword>
<dbReference type="STRING" id="564137.SAMN04488238_103242"/>
<gene>
    <name evidence="3" type="ORF">SAMN04488238_103242</name>
</gene>